<dbReference type="PANTHER" id="PTHR11938">
    <property type="entry name" value="FAD NADPH DEHYDROGENASE/OXIDOREDUCTASE"/>
    <property type="match status" value="1"/>
</dbReference>
<evidence type="ECO:0000256" key="16">
    <source>
        <dbReference type="ARBA" id="ARBA00029440"/>
    </source>
</evidence>
<dbReference type="Gene3D" id="3.20.20.70">
    <property type="entry name" value="Aldolase class I"/>
    <property type="match status" value="2"/>
</dbReference>
<dbReference type="GO" id="GO:0016041">
    <property type="term" value="F:glutamate synthase (ferredoxin) activity"/>
    <property type="evidence" value="ECO:0007669"/>
    <property type="project" value="UniProtKB-EC"/>
</dbReference>
<dbReference type="CDD" id="cd00982">
    <property type="entry name" value="gltB_C"/>
    <property type="match status" value="1"/>
</dbReference>
<dbReference type="PANTHER" id="PTHR11938:SF133">
    <property type="entry name" value="GLUTAMATE SYNTHASE (NADH)"/>
    <property type="match status" value="1"/>
</dbReference>
<evidence type="ECO:0000256" key="11">
    <source>
        <dbReference type="ARBA" id="ARBA00023002"/>
    </source>
</evidence>
<evidence type="ECO:0000256" key="5">
    <source>
        <dbReference type="ARBA" id="ARBA00022605"/>
    </source>
</evidence>
<dbReference type="Pfam" id="PF00310">
    <property type="entry name" value="GATase_2"/>
    <property type="match status" value="1"/>
</dbReference>
<keyword evidence="12" id="KW-0408">Iron</keyword>
<dbReference type="InterPro" id="IPR002489">
    <property type="entry name" value="Glu_synth_asu_C"/>
</dbReference>
<keyword evidence="6" id="KW-0285">Flavoprotein</keyword>
<comment type="cofactor">
    <cofactor evidence="1">
        <name>FMN</name>
        <dbReference type="ChEBI" id="CHEBI:58210"/>
    </cofactor>
</comment>
<comment type="cofactor">
    <cofactor evidence="2">
        <name>[3Fe-4S] cluster</name>
        <dbReference type="ChEBI" id="CHEBI:21137"/>
    </cofactor>
</comment>
<evidence type="ECO:0000313" key="18">
    <source>
        <dbReference type="EMBL" id="MBB6449094.1"/>
    </source>
</evidence>
<evidence type="ECO:0000256" key="9">
    <source>
        <dbReference type="ARBA" id="ARBA00022827"/>
    </source>
</evidence>
<evidence type="ECO:0000256" key="7">
    <source>
        <dbReference type="ARBA" id="ARBA00022643"/>
    </source>
</evidence>
<dbReference type="Pfam" id="PF04898">
    <property type="entry name" value="Glu_syn_central"/>
    <property type="match status" value="1"/>
</dbReference>
<dbReference type="SUPFAM" id="SSF56235">
    <property type="entry name" value="N-terminal nucleophile aminohydrolases (Ntn hydrolases)"/>
    <property type="match status" value="1"/>
</dbReference>
<comment type="caution">
    <text evidence="18">The sequence shown here is derived from an EMBL/GenBank/DDBJ whole genome shotgun (WGS) entry which is preliminary data.</text>
</comment>
<dbReference type="GO" id="GO:0019676">
    <property type="term" value="P:ammonia assimilation cycle"/>
    <property type="evidence" value="ECO:0007669"/>
    <property type="project" value="TreeGrafter"/>
</dbReference>
<feature type="domain" description="Glutamine amidotransferase type-2" evidence="17">
    <location>
        <begin position="21"/>
        <end position="417"/>
    </location>
</feature>
<keyword evidence="13" id="KW-0411">Iron-sulfur</keyword>
<dbReference type="Pfam" id="PF01645">
    <property type="entry name" value="Glu_synthase"/>
    <property type="match status" value="1"/>
</dbReference>
<keyword evidence="14" id="KW-0314">Glutamate biosynthesis</keyword>
<dbReference type="InterPro" id="IPR050711">
    <property type="entry name" value="ET-N_metabolism_enzyme"/>
</dbReference>
<evidence type="ECO:0000256" key="4">
    <source>
        <dbReference type="ARBA" id="ARBA00009716"/>
    </source>
</evidence>
<keyword evidence="5" id="KW-0028">Amino-acid biosynthesis</keyword>
<keyword evidence="8" id="KW-0479">Metal-binding</keyword>
<comment type="similarity">
    <text evidence="4">Belongs to the glutamate synthase family.</text>
</comment>
<dbReference type="GO" id="GO:0046872">
    <property type="term" value="F:metal ion binding"/>
    <property type="evidence" value="ECO:0007669"/>
    <property type="project" value="UniProtKB-KW"/>
</dbReference>
<keyword evidence="7" id="KW-0288">FMN</keyword>
<dbReference type="SUPFAM" id="SSF69336">
    <property type="entry name" value="Alpha subunit of glutamate synthase, C-terminal domain"/>
    <property type="match status" value="1"/>
</dbReference>
<dbReference type="FunFam" id="2.160.20.60:FF:000001">
    <property type="entry name" value="Glutamate synthase, large subunit"/>
    <property type="match status" value="1"/>
</dbReference>
<dbReference type="EC" id="1.4.7.1" evidence="18"/>
<comment type="pathway">
    <text evidence="16">Amino-acid biosynthesis.</text>
</comment>
<dbReference type="Gene3D" id="3.60.20.10">
    <property type="entry name" value="Glutamine Phosphoribosylpyrophosphate, subunit 1, domain 1"/>
    <property type="match status" value="1"/>
</dbReference>
<dbReference type="EMBL" id="JACHHJ010000001">
    <property type="protein sequence ID" value="MBB6449094.1"/>
    <property type="molecule type" value="Genomic_DNA"/>
</dbReference>
<keyword evidence="11 18" id="KW-0560">Oxidoreductase</keyword>
<dbReference type="InterPro" id="IPR017932">
    <property type="entry name" value="GATase_2_dom"/>
</dbReference>
<dbReference type="InterPro" id="IPR029055">
    <property type="entry name" value="Ntn_hydrolases_N"/>
</dbReference>
<accession>A0A841PMX6</accession>
<keyword evidence="15" id="KW-0003">3Fe-4S</keyword>
<evidence type="ECO:0000256" key="2">
    <source>
        <dbReference type="ARBA" id="ARBA00001927"/>
    </source>
</evidence>
<dbReference type="Proteomes" id="UP000568839">
    <property type="component" value="Unassembled WGS sequence"/>
</dbReference>
<keyword evidence="10" id="KW-0315">Glutamine amidotransferase</keyword>
<protein>
    <submittedName>
        <fullName evidence="18">Glutamate synthase (Ferredoxin)</fullName>
        <ecNumber evidence="18">1.4.7.1</ecNumber>
    </submittedName>
</protein>
<dbReference type="FunFam" id="3.20.20.70:FF:000061">
    <property type="entry name" value="Glutamate synthase large subunit"/>
    <property type="match status" value="1"/>
</dbReference>
<comment type="cofactor">
    <cofactor evidence="3">
        <name>FAD</name>
        <dbReference type="ChEBI" id="CHEBI:57692"/>
    </cofactor>
</comment>
<dbReference type="FunFam" id="3.20.20.70:FF:000031">
    <property type="entry name" value="Glutamate synthase 1 [NADH]"/>
    <property type="match status" value="1"/>
</dbReference>
<dbReference type="GO" id="GO:0051538">
    <property type="term" value="F:3 iron, 4 sulfur cluster binding"/>
    <property type="evidence" value="ECO:0007669"/>
    <property type="project" value="UniProtKB-KW"/>
</dbReference>
<evidence type="ECO:0000256" key="10">
    <source>
        <dbReference type="ARBA" id="ARBA00022962"/>
    </source>
</evidence>
<gene>
    <name evidence="18" type="ORF">HNR44_001043</name>
</gene>
<name>A0A841PMX6_9BACL</name>
<dbReference type="CDD" id="cd02808">
    <property type="entry name" value="GltS_FMN"/>
    <property type="match status" value="1"/>
</dbReference>
<sequence length="1523" mass="168502">MLNQDVKNPGLYRSDFEHDNCGIGFLANMKGVPSYTIVRSALDLLCNLEHRGGAGAEKNSGDGAGILLQIPHPFFEEQAKNEGFSLPGQGEYGVGMLFLPTDNDQRQLCKTMISNICTEENAEVLGFRSVPVNEEGIGRIALSAKPYIEQVFIRANGLSGTGLERKLYVIRKRLEKEVRSWLPEDEPFYFASLSTQTIVYKGMLTTDQLGSFYLDLQKKNFKSTIALVHSRFSTNTFPSWERAHPNRYLMHNGEINTIKGNVNWMHAREAVFSSQAFKEDLKKVRPIIDGNGSDSSMFDNAFEFLTLAGRSLAHSAMMMIPEPWQNAHGMDKAKRAFYKFHSCLMEPWDGPTAIVFTDGNQVGASLDRNGLRPSRYIVTEDDIVVMSSEVGVLPVAPEKIVKKSRLQPGQMLLVDPKEGRILPDEEVKESIIHEEPYEEWVNEQMLTLDDIRENPYFNDLEKESTKLQQSVYGYTIEEITKQILPMVKEGADPVGSMGYDNPLAVLAEKPQLLYNYFKQQFAQVTNPPIDVIREETITAVGTTIGREGDLLHPGPENAHHIYLKTPILTNEEMAKLRACHVDGLKASTLSMVFAVSEGEEGLDQALEGLFREADKAIADGSTLLVLSDRDMSSKWAPIPTLLAVSSLHHYLIRSGNRTQVSLLVESGEPREVHHLCLLLGYGAEAINPYLVFDTFDELTKNGELTSHSYVEAVERYIKTATKGIMKVLSKMGISTIQSYRGAQIFEAVGINEKLIDRHFTWTESRIGGVDLDTIARESLERHQKAYELAKNDELELEPGDDHQWRRNGEEHQYNPHTIHMLQQACRTDDKEMFTNYTRSIDEQEKSQTTLRGLFTFKKDRPSVQIHEVEPVEEIFKRFKTGAMSFGSISKEAHEALAIAMNRIGGRSNTGEGGEDPDRFTRDENGDLRRSAIKQVASGRFGVTSHYLVNADEIQIKIAQGAKPGEGGQLPGGKVYPWVASVRGTTAGVGLISPPPHHDIYSIEDLAQLIHDLKHANPKAQISVKLVSGTGVGTIAAGVAKGRADGIVISGYDGGTGAAARTSIKHTGLPWEIGLADAHQTLVMNGLRQRIRLETDGKLMTGKDVVFATLLGAEEYAFSTAPLVVLGCVMMRVCHIDTCPVGIATQNPELRKKFGGTADQVVRFMTFVAEEIREIMADLGFTKIDDMIGRTDLLEQREDVKNPKARQVDLRPLLYRPEAENQDAHVGNGKQQHLVEESLDKETLLERCQPALQDREPVQESFKVWSINRAVGTVLGNEVTSIYGENGLPENTIDLTFNGSAGQSFGAFIPKGMTLRLIGDANDYIGKGLSGGKIITAPHPDAPIKAEENIIVGNTAFYGATKGEAYISGVAGERFCVRNSGADVVVEGVGDHALEYMTGGRVAVLGTTGKNFAAGMSGGVAYVYNPNGEFEQFCNRELVEIDQIMGQDVEELKSLIEAHVQHTNSTLGTRLLSNWEETVTQFMKVIPTDYRKMLQAVEDSINEGFAEEEAVMAAFDKSQQKQPT</sequence>
<dbReference type="CDD" id="cd00713">
    <property type="entry name" value="GltS"/>
    <property type="match status" value="1"/>
</dbReference>
<proteinExistence type="inferred from homology"/>
<evidence type="ECO:0000256" key="14">
    <source>
        <dbReference type="ARBA" id="ARBA00023164"/>
    </source>
</evidence>
<dbReference type="RefSeq" id="WP_184403017.1">
    <property type="nucleotide sequence ID" value="NZ_JACHHJ010000001.1"/>
</dbReference>
<dbReference type="SUPFAM" id="SSF51395">
    <property type="entry name" value="FMN-linked oxidoreductases"/>
    <property type="match status" value="1"/>
</dbReference>
<evidence type="ECO:0000259" key="17">
    <source>
        <dbReference type="PROSITE" id="PS51278"/>
    </source>
</evidence>
<dbReference type="InterPro" id="IPR036485">
    <property type="entry name" value="Glu_synth_asu_C_sf"/>
</dbReference>
<dbReference type="FunFam" id="3.60.20.10:FF:000001">
    <property type="entry name" value="Glutamate synthase, large subunit"/>
    <property type="match status" value="1"/>
</dbReference>
<evidence type="ECO:0000313" key="19">
    <source>
        <dbReference type="Proteomes" id="UP000568839"/>
    </source>
</evidence>
<dbReference type="Gene3D" id="2.160.20.60">
    <property type="entry name" value="Glutamate synthase, alpha subunit, C-terminal domain"/>
    <property type="match status" value="1"/>
</dbReference>
<evidence type="ECO:0000256" key="3">
    <source>
        <dbReference type="ARBA" id="ARBA00001974"/>
    </source>
</evidence>
<dbReference type="GO" id="GO:0006537">
    <property type="term" value="P:glutamate biosynthetic process"/>
    <property type="evidence" value="ECO:0007669"/>
    <property type="project" value="UniProtKB-KW"/>
</dbReference>
<evidence type="ECO:0000256" key="12">
    <source>
        <dbReference type="ARBA" id="ARBA00023004"/>
    </source>
</evidence>
<dbReference type="NCBIfam" id="NF008730">
    <property type="entry name" value="PRK11750.1"/>
    <property type="match status" value="1"/>
</dbReference>
<keyword evidence="9" id="KW-0274">FAD</keyword>
<dbReference type="InterPro" id="IPR002932">
    <property type="entry name" value="Glu_synthdom"/>
</dbReference>
<dbReference type="InterPro" id="IPR013785">
    <property type="entry name" value="Aldolase_TIM"/>
</dbReference>
<evidence type="ECO:0000256" key="13">
    <source>
        <dbReference type="ARBA" id="ARBA00023014"/>
    </source>
</evidence>
<dbReference type="Pfam" id="PF01493">
    <property type="entry name" value="GXGXG"/>
    <property type="match status" value="1"/>
</dbReference>
<keyword evidence="19" id="KW-1185">Reference proteome</keyword>
<evidence type="ECO:0000256" key="1">
    <source>
        <dbReference type="ARBA" id="ARBA00001917"/>
    </source>
</evidence>
<evidence type="ECO:0000256" key="8">
    <source>
        <dbReference type="ARBA" id="ARBA00022723"/>
    </source>
</evidence>
<evidence type="ECO:0000256" key="6">
    <source>
        <dbReference type="ARBA" id="ARBA00022630"/>
    </source>
</evidence>
<dbReference type="PROSITE" id="PS51278">
    <property type="entry name" value="GATASE_TYPE_2"/>
    <property type="match status" value="1"/>
</dbReference>
<evidence type="ECO:0000256" key="15">
    <source>
        <dbReference type="ARBA" id="ARBA00023291"/>
    </source>
</evidence>
<organism evidence="18 19">
    <name type="scientific">Geomicrobium halophilum</name>
    <dbReference type="NCBI Taxonomy" id="549000"/>
    <lineage>
        <taxon>Bacteria</taxon>
        <taxon>Bacillati</taxon>
        <taxon>Bacillota</taxon>
        <taxon>Bacilli</taxon>
        <taxon>Bacillales</taxon>
        <taxon>Geomicrobium</taxon>
    </lineage>
</organism>
<dbReference type="InterPro" id="IPR006982">
    <property type="entry name" value="Glu_synth_centr_N"/>
</dbReference>
<reference evidence="18 19" key="1">
    <citation type="submission" date="2020-08" db="EMBL/GenBank/DDBJ databases">
        <title>Genomic Encyclopedia of Type Strains, Phase IV (KMG-IV): sequencing the most valuable type-strain genomes for metagenomic binning, comparative biology and taxonomic classification.</title>
        <authorList>
            <person name="Goeker M."/>
        </authorList>
    </citation>
    <scope>NUCLEOTIDE SEQUENCE [LARGE SCALE GENOMIC DNA]</scope>
    <source>
        <strain evidence="18 19">DSM 21769</strain>
    </source>
</reference>